<organism evidence="2 3">
    <name type="scientific">Microbacterium sediminis</name>
    <dbReference type="NCBI Taxonomy" id="904291"/>
    <lineage>
        <taxon>Bacteria</taxon>
        <taxon>Bacillati</taxon>
        <taxon>Actinomycetota</taxon>
        <taxon>Actinomycetes</taxon>
        <taxon>Micrococcales</taxon>
        <taxon>Microbacteriaceae</taxon>
        <taxon>Microbacterium</taxon>
    </lineage>
</organism>
<dbReference type="RefSeq" id="WP_067026266.1">
    <property type="nucleotide sequence ID" value="NZ_JRNY01000004.1"/>
</dbReference>
<feature type="region of interest" description="Disordered" evidence="1">
    <location>
        <begin position="1"/>
        <end position="104"/>
    </location>
</feature>
<accession>A0A1B9NBC2</accession>
<dbReference type="AlphaFoldDB" id="A0A1B9NBC2"/>
<comment type="caution">
    <text evidence="2">The sequence shown here is derived from an EMBL/GenBank/DDBJ whole genome shotgun (WGS) entry which is preliminary data.</text>
</comment>
<reference evidence="2 3" key="1">
    <citation type="submission" date="2016-05" db="EMBL/GenBank/DDBJ databases">
        <authorList>
            <person name="Lavstsen T."/>
            <person name="Jespersen J.S."/>
        </authorList>
    </citation>
    <scope>NUCLEOTIDE SEQUENCE [LARGE SCALE GENOMIC DNA]</scope>
    <source>
        <strain evidence="2 3">YLB-01</strain>
    </source>
</reference>
<dbReference type="OrthoDB" id="9764271at2"/>
<evidence type="ECO:0008006" key="4">
    <source>
        <dbReference type="Google" id="ProtNLM"/>
    </source>
</evidence>
<dbReference type="STRING" id="904291.A7J15_06790"/>
<evidence type="ECO:0000313" key="3">
    <source>
        <dbReference type="Proteomes" id="UP000093355"/>
    </source>
</evidence>
<dbReference type="EMBL" id="LXMD01000023">
    <property type="protein sequence ID" value="OCG73912.1"/>
    <property type="molecule type" value="Genomic_DNA"/>
</dbReference>
<proteinExistence type="predicted"/>
<gene>
    <name evidence="2" type="ORF">A7J15_06790</name>
</gene>
<protein>
    <recommendedName>
        <fullName evidence="4">Hemagglutinin</fullName>
    </recommendedName>
</protein>
<keyword evidence="3" id="KW-1185">Reference proteome</keyword>
<dbReference type="Proteomes" id="UP000093355">
    <property type="component" value="Unassembled WGS sequence"/>
</dbReference>
<evidence type="ECO:0000313" key="2">
    <source>
        <dbReference type="EMBL" id="OCG73912.1"/>
    </source>
</evidence>
<feature type="compositionally biased region" description="Low complexity" evidence="1">
    <location>
        <begin position="1"/>
        <end position="71"/>
    </location>
</feature>
<name>A0A1B9NBC2_9MICO</name>
<sequence length="657" mass="69258">MIPATAWGETAPTPTPEPGFTAVPEETTTTPSPSPTTSTAPSPEPAPTASTTPVPTPSQTAVPAPQQSAAPEDATAVPDPSDPASYGGDTTEDEAQPGGYAGPEGFQTKSLVGFKAGNIISDAKMFASGTMSAAQIQSFLNGKVPKCQSGYVCLKDYKQNTATKAASRWCPGTYQGAQAESAATIISKAARACGVNEQVLLVMLQKEQGLVTHVWPSDWRYTIAMGYACPDNAACDATYYGFQNQIYMAASQLKRYTLDSWFNWYPVGKTSNVRWHPNASCGSGPVLIENKATAALYYYTPYQPNAAALRAGYGTGDSCSAYGNRNFYNYFTDWFGSTQVPSGSSPVGAVDSITLIPGGVRIQGWALDVDSNTAVTLRIKSGATVVARAVTTIARSDIAAQYPSHTAPDGFSVDVQLPPGLQEVCVAANNLGGGSNKTLGCQQVDAQSGTPIGYINNWIPIPGGVKLTGWTIDPDTSAAVTVRVKSNGNVVTRFDANAYRNDIGQRYPAYGANHAFYVEVPLPAGTQEVCVVSNNVGAGKTKTLGCRTITPLGGTPVGYINSWQNVAGGIKVNGWAYDPDTTGPATIRVKAGDKAVGYFEATAHRDDLAQRFPLYGGNHAFYQTVQLPRGTHHVCLVVNNVGAGKTKTLGCRWMTVP</sequence>
<evidence type="ECO:0000256" key="1">
    <source>
        <dbReference type="SAM" id="MobiDB-lite"/>
    </source>
</evidence>